<dbReference type="PANTHER" id="PTHR33129">
    <property type="entry name" value="PROTEIN KINASE DOMAIN-CONTAINING PROTEIN-RELATED"/>
    <property type="match status" value="1"/>
</dbReference>
<name>A0A0C9X0F8_9AGAR</name>
<dbReference type="AlphaFoldDB" id="A0A0C9X0F8"/>
<keyword evidence="2" id="KW-1185">Reference proteome</keyword>
<evidence type="ECO:0000313" key="1">
    <source>
        <dbReference type="EMBL" id="KIJ94793.1"/>
    </source>
</evidence>
<dbReference type="EMBL" id="KN838778">
    <property type="protein sequence ID" value="KIJ94793.1"/>
    <property type="molecule type" value="Genomic_DNA"/>
</dbReference>
<evidence type="ECO:0008006" key="3">
    <source>
        <dbReference type="Google" id="ProtNLM"/>
    </source>
</evidence>
<reference evidence="1 2" key="1">
    <citation type="submission" date="2014-04" db="EMBL/GenBank/DDBJ databases">
        <authorList>
            <consortium name="DOE Joint Genome Institute"/>
            <person name="Kuo A."/>
            <person name="Kohler A."/>
            <person name="Nagy L.G."/>
            <person name="Floudas D."/>
            <person name="Copeland A."/>
            <person name="Barry K.W."/>
            <person name="Cichocki N."/>
            <person name="Veneault-Fourrey C."/>
            <person name="LaButti K."/>
            <person name="Lindquist E.A."/>
            <person name="Lipzen A."/>
            <person name="Lundell T."/>
            <person name="Morin E."/>
            <person name="Murat C."/>
            <person name="Sun H."/>
            <person name="Tunlid A."/>
            <person name="Henrissat B."/>
            <person name="Grigoriev I.V."/>
            <person name="Hibbett D.S."/>
            <person name="Martin F."/>
            <person name="Nordberg H.P."/>
            <person name="Cantor M.N."/>
            <person name="Hua S.X."/>
        </authorList>
    </citation>
    <scope>NUCLEOTIDE SEQUENCE [LARGE SCALE GENOMIC DNA]</scope>
    <source>
        <strain evidence="1 2">LaAM-08-1</strain>
    </source>
</reference>
<gene>
    <name evidence="1" type="ORF">K443DRAFT_11831</name>
</gene>
<accession>A0A0C9X0F8</accession>
<organism evidence="1 2">
    <name type="scientific">Laccaria amethystina LaAM-08-1</name>
    <dbReference type="NCBI Taxonomy" id="1095629"/>
    <lineage>
        <taxon>Eukaryota</taxon>
        <taxon>Fungi</taxon>
        <taxon>Dikarya</taxon>
        <taxon>Basidiomycota</taxon>
        <taxon>Agaricomycotina</taxon>
        <taxon>Agaricomycetes</taxon>
        <taxon>Agaricomycetidae</taxon>
        <taxon>Agaricales</taxon>
        <taxon>Agaricineae</taxon>
        <taxon>Hydnangiaceae</taxon>
        <taxon>Laccaria</taxon>
    </lineage>
</organism>
<dbReference type="HOGENOM" id="CLU_024806_0_0_1"/>
<dbReference type="Proteomes" id="UP000054477">
    <property type="component" value="Unassembled WGS sequence"/>
</dbReference>
<proteinExistence type="predicted"/>
<dbReference type="OrthoDB" id="2340858at2759"/>
<reference evidence="2" key="2">
    <citation type="submission" date="2015-01" db="EMBL/GenBank/DDBJ databases">
        <title>Evolutionary Origins and Diversification of the Mycorrhizal Mutualists.</title>
        <authorList>
            <consortium name="DOE Joint Genome Institute"/>
            <consortium name="Mycorrhizal Genomics Consortium"/>
            <person name="Kohler A."/>
            <person name="Kuo A."/>
            <person name="Nagy L.G."/>
            <person name="Floudas D."/>
            <person name="Copeland A."/>
            <person name="Barry K.W."/>
            <person name="Cichocki N."/>
            <person name="Veneault-Fourrey C."/>
            <person name="LaButti K."/>
            <person name="Lindquist E.A."/>
            <person name="Lipzen A."/>
            <person name="Lundell T."/>
            <person name="Morin E."/>
            <person name="Murat C."/>
            <person name="Riley R."/>
            <person name="Ohm R."/>
            <person name="Sun H."/>
            <person name="Tunlid A."/>
            <person name="Henrissat B."/>
            <person name="Grigoriev I.V."/>
            <person name="Hibbett D.S."/>
            <person name="Martin F."/>
        </authorList>
    </citation>
    <scope>NUCLEOTIDE SEQUENCE [LARGE SCALE GENOMIC DNA]</scope>
    <source>
        <strain evidence="2">LaAM-08-1</strain>
    </source>
</reference>
<evidence type="ECO:0000313" key="2">
    <source>
        <dbReference type="Proteomes" id="UP000054477"/>
    </source>
</evidence>
<sequence length="526" mass="60390">MSSQQVSESTFASIIKIPSYMQSWPILDKDDPLALLHAKFWGKNMVDEEQQWLLNAQQASPATGSETAVVDETMDEATTMDPDDDLISGCYMLDIGIDGLEISKLWIRAEYIRVFNSVNTYYDKPMLAPGAPCVVVTGQPGIGKSVWVYYALRRCLAERKPVIWYFKALCYLFVEEGVYEMPADFQRANLKPFIWTLVDSDEVPGVPPHLVPHSTPLFVIFSTPPRGDRWSRLHKTVRPRRVIMNPWKRKEILRAASIYPLGRINESRTNEIFDQLGPTPRLCIDYQLDYVAMSQYEWDLCTAISKVTSNKLEWLFSTAVSGDLGIDTLSDKIALLSRESLDDVYSQGVVIPITPYIQSRLSNRFRNLERKEHLLLHWTKLERERLGGALATNSQLEERRHQAMTRRFNIDIKPIRTEEFPDNKRLSLARNVVYVPEAENKVALDSFIWLNEGLFIFQFTIAETHDIKQDLLDFFKEYAVPSPSSWKILLIIEPKQKLICPQPRFATFHELDIYSAVVDVEGLSVA</sequence>
<dbReference type="PANTHER" id="PTHR33129:SF1">
    <property type="entry name" value="ATP-BINDING PROTEIN"/>
    <property type="match status" value="1"/>
</dbReference>
<dbReference type="InterPro" id="IPR052980">
    <property type="entry name" value="Crinkler_effector"/>
</dbReference>
<protein>
    <recommendedName>
        <fullName evidence="3">Crinkler (CRN) family protein</fullName>
    </recommendedName>
</protein>